<feature type="compositionally biased region" description="Polar residues" evidence="2">
    <location>
        <begin position="554"/>
        <end position="568"/>
    </location>
</feature>
<sequence>MALSLSNGLSSQKSPDTSYIHDIPLVPPQPVIYKEYKEMVPDISVASDITDNGSQAENLKSTYQEVPRLSKYFFQTGLTSETVPQNKSSLFKRNSYPNKCLYHSSSEQNLGINSSFKPEQTFGATNKNEDYFLQSKHSSCQYHAMNQIAFERCNEQFSSPKNKLFYGSSLRTLNDEQTEKELKCTLQNAECILHEKECKCLETFEDINPCLDPALKDNDHLSCVVIPNKPLSCTQKVQDCCCSNKQCLKSNNNYCGHEKHVTFDEDLRETENNKKRRVNKISYSNSDSPSRNCKNENCQCKSKIKLNLNSSTKYVDSSSSEEYTENEKTCVSTHELLNIWKYIKQQDEKINSLQEEIKTLTQNLSHCHKSSVEEIESPSATESDVPFILNILDVHGEKIQELQSQISSLSLIDMKSSYIQNSEINNDMLKDVQSKNCRKKDTCCEGTEEIKAGIFVPNATCHEQMQVTKTSASTMTSLTFENSDKLVYHKKFTVVTDITKHRKEMLAGCELREDEVSVRKNRLNSKGVVSNSRKKKDRNLEKCSPNLKLETNKHVTTSSSTDVPTFSDLQELKTPDQCENDTSLHVEEKNELQTSEEKEKTYPASFKNVLKHVNELILDNDQDRHKKKSPVQKTVPKSQSRHSRQKQIQHTSPILVDRPTAKTSKNKKQTVPRKSSSSNTSSDSVYQSPELKHHVHNDTESEHSEDSDQYEPQQYALNGTELEVDNKFEESATISRYGLSSPNLSLATQRYLENYGLVRDKKNFTKSARKPRTSLSKRYIS</sequence>
<feature type="compositionally biased region" description="Low complexity" evidence="2">
    <location>
        <begin position="675"/>
        <end position="688"/>
    </location>
</feature>
<feature type="compositionally biased region" description="Polar residues" evidence="2">
    <location>
        <begin position="1"/>
        <end position="17"/>
    </location>
</feature>
<name>A0A8X6NBD5_NEPPI</name>
<dbReference type="AlphaFoldDB" id="A0A8X6NBD5"/>
<gene>
    <name evidence="3" type="primary">AVEN_180499_1</name>
    <name evidence="3" type="ORF">NPIL_64431</name>
</gene>
<feature type="region of interest" description="Disordered" evidence="2">
    <location>
        <begin position="1"/>
        <end position="21"/>
    </location>
</feature>
<keyword evidence="1" id="KW-0175">Coiled coil</keyword>
<feature type="compositionally biased region" description="Basic and acidic residues" evidence="2">
    <location>
        <begin position="570"/>
        <end position="582"/>
    </location>
</feature>
<evidence type="ECO:0000256" key="2">
    <source>
        <dbReference type="SAM" id="MobiDB-lite"/>
    </source>
</evidence>
<dbReference type="EMBL" id="BMAW01102429">
    <property type="protein sequence ID" value="GFT04214.1"/>
    <property type="molecule type" value="Genomic_DNA"/>
</dbReference>
<dbReference type="Proteomes" id="UP000887013">
    <property type="component" value="Unassembled WGS sequence"/>
</dbReference>
<dbReference type="OrthoDB" id="6423053at2759"/>
<proteinExistence type="predicted"/>
<feature type="coiled-coil region" evidence="1">
    <location>
        <begin position="343"/>
        <end position="370"/>
    </location>
</feature>
<organism evidence="3 4">
    <name type="scientific">Nephila pilipes</name>
    <name type="common">Giant wood spider</name>
    <name type="synonym">Nephila maculata</name>
    <dbReference type="NCBI Taxonomy" id="299642"/>
    <lineage>
        <taxon>Eukaryota</taxon>
        <taxon>Metazoa</taxon>
        <taxon>Ecdysozoa</taxon>
        <taxon>Arthropoda</taxon>
        <taxon>Chelicerata</taxon>
        <taxon>Arachnida</taxon>
        <taxon>Araneae</taxon>
        <taxon>Araneomorphae</taxon>
        <taxon>Entelegynae</taxon>
        <taxon>Araneoidea</taxon>
        <taxon>Nephilidae</taxon>
        <taxon>Nephila</taxon>
    </lineage>
</organism>
<evidence type="ECO:0000313" key="4">
    <source>
        <dbReference type="Proteomes" id="UP000887013"/>
    </source>
</evidence>
<accession>A0A8X6NBD5</accession>
<evidence type="ECO:0000256" key="1">
    <source>
        <dbReference type="SAM" id="Coils"/>
    </source>
</evidence>
<protein>
    <submittedName>
        <fullName evidence="3">Uncharacterized protein</fullName>
    </submittedName>
</protein>
<evidence type="ECO:0000313" key="3">
    <source>
        <dbReference type="EMBL" id="GFT04214.1"/>
    </source>
</evidence>
<feature type="region of interest" description="Disordered" evidence="2">
    <location>
        <begin position="545"/>
        <end position="582"/>
    </location>
</feature>
<feature type="compositionally biased region" description="Basic and acidic residues" evidence="2">
    <location>
        <begin position="690"/>
        <end position="706"/>
    </location>
</feature>
<reference evidence="3" key="1">
    <citation type="submission" date="2020-08" db="EMBL/GenBank/DDBJ databases">
        <title>Multicomponent nature underlies the extraordinary mechanical properties of spider dragline silk.</title>
        <authorList>
            <person name="Kono N."/>
            <person name="Nakamura H."/>
            <person name="Mori M."/>
            <person name="Yoshida Y."/>
            <person name="Ohtoshi R."/>
            <person name="Malay A.D."/>
            <person name="Moran D.A.P."/>
            <person name="Tomita M."/>
            <person name="Numata K."/>
            <person name="Arakawa K."/>
        </authorList>
    </citation>
    <scope>NUCLEOTIDE SEQUENCE</scope>
</reference>
<feature type="region of interest" description="Disordered" evidence="2">
    <location>
        <begin position="618"/>
        <end position="711"/>
    </location>
</feature>
<comment type="caution">
    <text evidence="3">The sequence shown here is derived from an EMBL/GenBank/DDBJ whole genome shotgun (WGS) entry which is preliminary data.</text>
</comment>
<keyword evidence="4" id="KW-1185">Reference proteome</keyword>